<evidence type="ECO:0000313" key="1">
    <source>
        <dbReference type="EMBL" id="GBN28803.1"/>
    </source>
</evidence>
<keyword evidence="2" id="KW-1185">Reference proteome</keyword>
<sequence>MISSRCEIKSEEQFISSPLIPQGHVFLKNDGIGTKRAQTEFDFFQSVSTKSPQIGEPKNCQVAKSCLRTHVPGAHTERGFNVVSETWRRFMGTKG</sequence>
<proteinExistence type="predicted"/>
<dbReference type="EMBL" id="BGPR01007693">
    <property type="protein sequence ID" value="GBN28803.1"/>
    <property type="molecule type" value="Genomic_DNA"/>
</dbReference>
<protein>
    <submittedName>
        <fullName evidence="1">Uncharacterized protein</fullName>
    </submittedName>
</protein>
<dbReference type="AlphaFoldDB" id="A0A4Y2MQ33"/>
<dbReference type="Proteomes" id="UP000499080">
    <property type="component" value="Unassembled WGS sequence"/>
</dbReference>
<organism evidence="1 2">
    <name type="scientific">Araneus ventricosus</name>
    <name type="common">Orbweaver spider</name>
    <name type="synonym">Epeira ventricosa</name>
    <dbReference type="NCBI Taxonomy" id="182803"/>
    <lineage>
        <taxon>Eukaryota</taxon>
        <taxon>Metazoa</taxon>
        <taxon>Ecdysozoa</taxon>
        <taxon>Arthropoda</taxon>
        <taxon>Chelicerata</taxon>
        <taxon>Arachnida</taxon>
        <taxon>Araneae</taxon>
        <taxon>Araneomorphae</taxon>
        <taxon>Entelegynae</taxon>
        <taxon>Araneoidea</taxon>
        <taxon>Araneidae</taxon>
        <taxon>Araneus</taxon>
    </lineage>
</organism>
<reference evidence="1 2" key="1">
    <citation type="journal article" date="2019" name="Sci. Rep.">
        <title>Orb-weaving spider Araneus ventricosus genome elucidates the spidroin gene catalogue.</title>
        <authorList>
            <person name="Kono N."/>
            <person name="Nakamura H."/>
            <person name="Ohtoshi R."/>
            <person name="Moran D.A.P."/>
            <person name="Shinohara A."/>
            <person name="Yoshida Y."/>
            <person name="Fujiwara M."/>
            <person name="Mori M."/>
            <person name="Tomita M."/>
            <person name="Arakawa K."/>
        </authorList>
    </citation>
    <scope>NUCLEOTIDE SEQUENCE [LARGE SCALE GENOMIC DNA]</scope>
</reference>
<name>A0A4Y2MQ33_ARAVE</name>
<accession>A0A4Y2MQ33</accession>
<gene>
    <name evidence="1" type="ORF">AVEN_98147_1</name>
</gene>
<comment type="caution">
    <text evidence="1">The sequence shown here is derived from an EMBL/GenBank/DDBJ whole genome shotgun (WGS) entry which is preliminary data.</text>
</comment>
<evidence type="ECO:0000313" key="2">
    <source>
        <dbReference type="Proteomes" id="UP000499080"/>
    </source>
</evidence>